<reference evidence="1 2" key="1">
    <citation type="journal article" date="2014" name="Agronomy (Basel)">
        <title>A Draft Genome Sequence for Ensete ventricosum, the Drought-Tolerant Tree Against Hunger.</title>
        <authorList>
            <person name="Harrison J."/>
            <person name="Moore K.A."/>
            <person name="Paszkiewicz K."/>
            <person name="Jones T."/>
            <person name="Grant M."/>
            <person name="Ambacheew D."/>
            <person name="Muzemil S."/>
            <person name="Studholme D.J."/>
        </authorList>
    </citation>
    <scope>NUCLEOTIDE SEQUENCE [LARGE SCALE GENOMIC DNA]</scope>
</reference>
<dbReference type="EMBL" id="AMZH03015115">
    <property type="protein sequence ID" value="RRT46551.1"/>
    <property type="molecule type" value="Genomic_DNA"/>
</dbReference>
<comment type="caution">
    <text evidence="1">The sequence shown here is derived from an EMBL/GenBank/DDBJ whole genome shotgun (WGS) entry which is preliminary data.</text>
</comment>
<organism evidence="1 2">
    <name type="scientific">Ensete ventricosum</name>
    <name type="common">Abyssinian banana</name>
    <name type="synonym">Musa ensete</name>
    <dbReference type="NCBI Taxonomy" id="4639"/>
    <lineage>
        <taxon>Eukaryota</taxon>
        <taxon>Viridiplantae</taxon>
        <taxon>Streptophyta</taxon>
        <taxon>Embryophyta</taxon>
        <taxon>Tracheophyta</taxon>
        <taxon>Spermatophyta</taxon>
        <taxon>Magnoliopsida</taxon>
        <taxon>Liliopsida</taxon>
        <taxon>Zingiberales</taxon>
        <taxon>Musaceae</taxon>
        <taxon>Ensete</taxon>
    </lineage>
</organism>
<dbReference type="Proteomes" id="UP000287651">
    <property type="component" value="Unassembled WGS sequence"/>
</dbReference>
<dbReference type="AlphaFoldDB" id="A0A426Y4V3"/>
<proteinExistence type="predicted"/>
<evidence type="ECO:0000313" key="1">
    <source>
        <dbReference type="EMBL" id="RRT46551.1"/>
    </source>
</evidence>
<sequence>MASRGATLVLRASWFNRSSWIRVKEITTIRVYGCRAMASPRIFGFRPSMKVSGMGILEKEWPVGRWIGLGGSRLRFRADLGGCLVSV</sequence>
<evidence type="ECO:0000313" key="2">
    <source>
        <dbReference type="Proteomes" id="UP000287651"/>
    </source>
</evidence>
<gene>
    <name evidence="1" type="ORF">B296_00030233</name>
</gene>
<name>A0A426Y4V3_ENSVE</name>
<accession>A0A426Y4V3</accession>
<protein>
    <submittedName>
        <fullName evidence="1">Uncharacterized protein</fullName>
    </submittedName>
</protein>